<dbReference type="Pfam" id="PF05135">
    <property type="entry name" value="Phage_connect_1"/>
    <property type="match status" value="1"/>
</dbReference>
<dbReference type="Proteomes" id="UP001501510">
    <property type="component" value="Unassembled WGS sequence"/>
</dbReference>
<dbReference type="InterPro" id="IPR053746">
    <property type="entry name" value="Viral_HT_Connector_Assembly"/>
</dbReference>
<dbReference type="Gene3D" id="1.10.246.150">
    <property type="match status" value="1"/>
</dbReference>
<sequence length="105" mass="12248">MGDNMDINMLLEKIKRRSNVSINQKDELLNDFIEETQLEISEYINSNEIPKVLESVLIDIVIIKLNRLGNEGLLSESFSGISQTYIDDLPKYILKKLRRNRKLPR</sequence>
<gene>
    <name evidence="1" type="ORF">GCM10008906_09130</name>
</gene>
<proteinExistence type="predicted"/>
<organism evidence="1 2">
    <name type="scientific">Clostridium oceanicum</name>
    <dbReference type="NCBI Taxonomy" id="1543"/>
    <lineage>
        <taxon>Bacteria</taxon>
        <taxon>Bacillati</taxon>
        <taxon>Bacillota</taxon>
        <taxon>Clostridia</taxon>
        <taxon>Eubacteriales</taxon>
        <taxon>Clostridiaceae</taxon>
        <taxon>Clostridium</taxon>
    </lineage>
</organism>
<evidence type="ECO:0000313" key="2">
    <source>
        <dbReference type="Proteomes" id="UP001501510"/>
    </source>
</evidence>
<evidence type="ECO:0008006" key="3">
    <source>
        <dbReference type="Google" id="ProtNLM"/>
    </source>
</evidence>
<reference evidence="1 2" key="1">
    <citation type="journal article" date="2019" name="Int. J. Syst. Evol. Microbiol.">
        <title>The Global Catalogue of Microorganisms (GCM) 10K type strain sequencing project: providing services to taxonomists for standard genome sequencing and annotation.</title>
        <authorList>
            <consortium name="The Broad Institute Genomics Platform"/>
            <consortium name="The Broad Institute Genome Sequencing Center for Infectious Disease"/>
            <person name="Wu L."/>
            <person name="Ma J."/>
        </authorList>
    </citation>
    <scope>NUCLEOTIDE SEQUENCE [LARGE SCALE GENOMIC DNA]</scope>
    <source>
        <strain evidence="1 2">JCM 1407</strain>
    </source>
</reference>
<accession>A0ABN1JBY9</accession>
<keyword evidence="2" id="KW-1185">Reference proteome</keyword>
<dbReference type="InterPro" id="IPR021146">
    <property type="entry name" value="Phage_gp6-like_head-tail"/>
</dbReference>
<comment type="caution">
    <text evidence="1">The sequence shown here is derived from an EMBL/GenBank/DDBJ whole genome shotgun (WGS) entry which is preliminary data.</text>
</comment>
<dbReference type="EMBL" id="BAAACG010000006">
    <property type="protein sequence ID" value="GAA0735425.1"/>
    <property type="molecule type" value="Genomic_DNA"/>
</dbReference>
<evidence type="ECO:0000313" key="1">
    <source>
        <dbReference type="EMBL" id="GAA0735425.1"/>
    </source>
</evidence>
<protein>
    <recommendedName>
        <fullName evidence="3">Phage gp6-like head-tail connector protein</fullName>
    </recommendedName>
</protein>
<name>A0ABN1JBY9_9CLOT</name>